<dbReference type="EMBL" id="MN740328">
    <property type="protein sequence ID" value="QHU00701.1"/>
    <property type="molecule type" value="Genomic_DNA"/>
</dbReference>
<evidence type="ECO:0000313" key="1">
    <source>
        <dbReference type="EMBL" id="QHU00701.1"/>
    </source>
</evidence>
<organism evidence="1">
    <name type="scientific">viral metagenome</name>
    <dbReference type="NCBI Taxonomy" id="1070528"/>
    <lineage>
        <taxon>unclassified sequences</taxon>
        <taxon>metagenomes</taxon>
        <taxon>organismal metagenomes</taxon>
    </lineage>
</organism>
<sequence length="255" mass="29224">MPLIGDKLNYFIELVNKDLNTAEEVVRWALDELCLYGDGPNNNLTGLEQDIIFILKLDMMDIMSHSDQLNECLKNRADEYTDSVLDYYTSCIILCYPGLYSDSIYCFEHFNDGSGEGLLFLVKSGVYYMDSKEGIPYLELNNSDFTINANRIILNIFDTVPGIKLNDYVTILPGRELIIWDFKQTSELIAVGELGAVEQECDWKNMRVNDLVSYLSIGPVTFSYPNFKARIYKHVDEIRVTILTDDIRLNINTEV</sequence>
<reference evidence="1" key="1">
    <citation type="journal article" date="2020" name="Nature">
        <title>Giant virus diversity and host interactions through global metagenomics.</title>
        <authorList>
            <person name="Schulz F."/>
            <person name="Roux S."/>
            <person name="Paez-Espino D."/>
            <person name="Jungbluth S."/>
            <person name="Walsh D.A."/>
            <person name="Denef V.J."/>
            <person name="McMahon K.D."/>
            <person name="Konstantinidis K.T."/>
            <person name="Eloe-Fadrosh E.A."/>
            <person name="Kyrpides N.C."/>
            <person name="Woyke T."/>
        </authorList>
    </citation>
    <scope>NUCLEOTIDE SEQUENCE</scope>
    <source>
        <strain evidence="1">GVMAG-M-3300025860-20</strain>
    </source>
</reference>
<proteinExistence type="predicted"/>
<accession>A0A6C0J7I1</accession>
<dbReference type="AlphaFoldDB" id="A0A6C0J7I1"/>
<name>A0A6C0J7I1_9ZZZZ</name>
<protein>
    <submittedName>
        <fullName evidence="1">Uncharacterized protein</fullName>
    </submittedName>
</protein>